<feature type="region of interest" description="Disordered" evidence="1">
    <location>
        <begin position="64"/>
        <end position="85"/>
    </location>
</feature>
<proteinExistence type="predicted"/>
<protein>
    <submittedName>
        <fullName evidence="2">Uncharacterized protein</fullName>
    </submittedName>
</protein>
<evidence type="ECO:0000313" key="2">
    <source>
        <dbReference type="EMBL" id="VVD01745.1"/>
    </source>
</evidence>
<sequence>MVRVAQDCGGVVCSLAESATVSRFSGPSASRVTSPAKLKYPRCLHLHIQKVALRSPFAGNPAHLELLPPREGKITSPGDKEVDGASSAIVPESGVELCQVKRQIERPSLPRAPALIVT</sequence>
<feature type="compositionally biased region" description="Basic and acidic residues" evidence="1">
    <location>
        <begin position="68"/>
        <end position="83"/>
    </location>
</feature>
<accession>A0A5E4QUV0</accession>
<evidence type="ECO:0000256" key="1">
    <source>
        <dbReference type="SAM" id="MobiDB-lite"/>
    </source>
</evidence>
<organism evidence="2 3">
    <name type="scientific">Leptidea sinapis</name>
    <dbReference type="NCBI Taxonomy" id="189913"/>
    <lineage>
        <taxon>Eukaryota</taxon>
        <taxon>Metazoa</taxon>
        <taxon>Ecdysozoa</taxon>
        <taxon>Arthropoda</taxon>
        <taxon>Hexapoda</taxon>
        <taxon>Insecta</taxon>
        <taxon>Pterygota</taxon>
        <taxon>Neoptera</taxon>
        <taxon>Endopterygota</taxon>
        <taxon>Lepidoptera</taxon>
        <taxon>Glossata</taxon>
        <taxon>Ditrysia</taxon>
        <taxon>Papilionoidea</taxon>
        <taxon>Pieridae</taxon>
        <taxon>Dismorphiinae</taxon>
        <taxon>Leptidea</taxon>
    </lineage>
</organism>
<dbReference type="AlphaFoldDB" id="A0A5E4QUV0"/>
<dbReference type="Proteomes" id="UP000324832">
    <property type="component" value="Unassembled WGS sequence"/>
</dbReference>
<keyword evidence="3" id="KW-1185">Reference proteome</keyword>
<dbReference type="EMBL" id="FZQP02005554">
    <property type="protein sequence ID" value="VVD01745.1"/>
    <property type="molecule type" value="Genomic_DNA"/>
</dbReference>
<evidence type="ECO:0000313" key="3">
    <source>
        <dbReference type="Proteomes" id="UP000324832"/>
    </source>
</evidence>
<name>A0A5E4QUV0_9NEOP</name>
<gene>
    <name evidence="2" type="ORF">LSINAPIS_LOCUS12092</name>
</gene>
<reference evidence="2 3" key="1">
    <citation type="submission" date="2017-07" db="EMBL/GenBank/DDBJ databases">
        <authorList>
            <person name="Talla V."/>
            <person name="Backstrom N."/>
        </authorList>
    </citation>
    <scope>NUCLEOTIDE SEQUENCE [LARGE SCALE GENOMIC DNA]</scope>
</reference>